<dbReference type="RefSeq" id="WP_082910629.1">
    <property type="nucleotide sequence ID" value="NZ_LWQU01000041.1"/>
</dbReference>
<dbReference type="Proteomes" id="UP000078543">
    <property type="component" value="Unassembled WGS sequence"/>
</dbReference>
<comment type="caution">
    <text evidence="3">The sequence shown here is derived from an EMBL/GenBank/DDBJ whole genome shotgun (WGS) entry which is preliminary data.</text>
</comment>
<evidence type="ECO:0000313" key="4">
    <source>
        <dbReference type="Proteomes" id="UP000078543"/>
    </source>
</evidence>
<name>A0A178N0T9_9PROT</name>
<dbReference type="CDD" id="cd07813">
    <property type="entry name" value="COQ10p_like"/>
    <property type="match status" value="1"/>
</dbReference>
<dbReference type="AlphaFoldDB" id="A0A178N0T9"/>
<dbReference type="Pfam" id="PF03364">
    <property type="entry name" value="Polyketide_cyc"/>
    <property type="match status" value="1"/>
</dbReference>
<feature type="domain" description="Coenzyme Q-binding protein COQ10 START" evidence="2">
    <location>
        <begin position="15"/>
        <end position="136"/>
    </location>
</feature>
<gene>
    <name evidence="3" type="ORF">A6A05_19175</name>
</gene>
<dbReference type="STRING" id="1437059.A6A05_19175"/>
<keyword evidence="4" id="KW-1185">Reference proteome</keyword>
<dbReference type="GO" id="GO:0048039">
    <property type="term" value="F:ubiquinone binding"/>
    <property type="evidence" value="ECO:0007669"/>
    <property type="project" value="InterPro"/>
</dbReference>
<dbReference type="PANTHER" id="PTHR12901">
    <property type="entry name" value="SPERM PROTEIN HOMOLOG"/>
    <property type="match status" value="1"/>
</dbReference>
<dbReference type="InterPro" id="IPR044996">
    <property type="entry name" value="COQ10-like"/>
</dbReference>
<evidence type="ECO:0000313" key="3">
    <source>
        <dbReference type="EMBL" id="OAN63394.1"/>
    </source>
</evidence>
<protein>
    <recommendedName>
        <fullName evidence="2">Coenzyme Q-binding protein COQ10 START domain-containing protein</fullName>
    </recommendedName>
</protein>
<accession>A0A178N0T9</accession>
<dbReference type="Gene3D" id="3.30.530.20">
    <property type="match status" value="1"/>
</dbReference>
<dbReference type="GO" id="GO:0045333">
    <property type="term" value="P:cellular respiration"/>
    <property type="evidence" value="ECO:0007669"/>
    <property type="project" value="InterPro"/>
</dbReference>
<dbReference type="EMBL" id="LWQU01000041">
    <property type="protein sequence ID" value="OAN63394.1"/>
    <property type="molecule type" value="Genomic_DNA"/>
</dbReference>
<dbReference type="InterPro" id="IPR023393">
    <property type="entry name" value="START-like_dom_sf"/>
</dbReference>
<dbReference type="InterPro" id="IPR005031">
    <property type="entry name" value="COQ10_START"/>
</dbReference>
<proteinExistence type="inferred from homology"/>
<evidence type="ECO:0000256" key="1">
    <source>
        <dbReference type="ARBA" id="ARBA00008918"/>
    </source>
</evidence>
<evidence type="ECO:0000259" key="2">
    <source>
        <dbReference type="Pfam" id="PF03364"/>
    </source>
</evidence>
<sequence length="146" mass="16167">MALSGRMRADFPGLTPAQLYAIAADIEAYPTFIPWCRAARIVERADGIWRVENHFGAGPVDVTFTSLARPAPPDRLEITSTDGPFRDFRLAWRFAPIKTGGARAIAEYRLALKSPLLQGLAALSMGEVERRVLHNFHARACAIYKV</sequence>
<organism evidence="3 4">
    <name type="scientific">Magnetospirillum moscoviense</name>
    <dbReference type="NCBI Taxonomy" id="1437059"/>
    <lineage>
        <taxon>Bacteria</taxon>
        <taxon>Pseudomonadati</taxon>
        <taxon>Pseudomonadota</taxon>
        <taxon>Alphaproteobacteria</taxon>
        <taxon>Rhodospirillales</taxon>
        <taxon>Rhodospirillaceae</taxon>
        <taxon>Magnetospirillum</taxon>
    </lineage>
</organism>
<dbReference type="SUPFAM" id="SSF55961">
    <property type="entry name" value="Bet v1-like"/>
    <property type="match status" value="1"/>
</dbReference>
<dbReference type="PANTHER" id="PTHR12901:SF10">
    <property type="entry name" value="COENZYME Q-BINDING PROTEIN COQ10, MITOCHONDRIAL"/>
    <property type="match status" value="1"/>
</dbReference>
<reference evidence="3 4" key="1">
    <citation type="submission" date="2016-04" db="EMBL/GenBank/DDBJ databases">
        <title>Draft genome sequence of freshwater magnetotactic bacteria Magnetospirillum marisnigri SP-1 and Magnetospirillum moscoviense BB-1.</title>
        <authorList>
            <person name="Koziaeva V."/>
            <person name="Dziuba M.V."/>
            <person name="Ivanov T.M."/>
            <person name="Kuznetsov B."/>
            <person name="Grouzdev D.S."/>
        </authorList>
    </citation>
    <scope>NUCLEOTIDE SEQUENCE [LARGE SCALE GENOMIC DNA]</scope>
    <source>
        <strain evidence="3 4">BB-1</strain>
    </source>
</reference>
<dbReference type="OrthoDB" id="9804759at2"/>
<comment type="similarity">
    <text evidence="1">Belongs to the ribosome association toxin RatA family.</text>
</comment>